<dbReference type="Proteomes" id="UP001597533">
    <property type="component" value="Unassembled WGS sequence"/>
</dbReference>
<keyword evidence="1" id="KW-0732">Signal</keyword>
<sequence length="204" mass="23363">MKQIAFFIVLLLSFLSSKGQTIIMDIDDRETELVDGAYLKDVYNELDKFVGTWNYTNGNTSLTITFQKKIQVESRYFRDLLVGEYQYIEDGIEKINTLSNFDIQDDLESLYQHNLIGSIIIYKYDFPGCSNCDTTEKRVQINFSDPTLGLEHIGGMAMGLRYINDLIPKIQIDFARSGTMILPDGAPQEPTIPFGRYVLIQQQN</sequence>
<comment type="caution">
    <text evidence="3">The sequence shown here is derived from an EMBL/GenBank/DDBJ whole genome shotgun (WGS) entry which is preliminary data.</text>
</comment>
<protein>
    <submittedName>
        <fullName evidence="3">DUF6705 family protein</fullName>
    </submittedName>
</protein>
<keyword evidence="4" id="KW-1185">Reference proteome</keyword>
<evidence type="ECO:0000259" key="2">
    <source>
        <dbReference type="Pfam" id="PF20448"/>
    </source>
</evidence>
<feature type="signal peptide" evidence="1">
    <location>
        <begin position="1"/>
        <end position="19"/>
    </location>
</feature>
<dbReference type="InterPro" id="IPR046551">
    <property type="entry name" value="DUF6705"/>
</dbReference>
<name>A0ABW5WQI5_9FLAO</name>
<proteinExistence type="predicted"/>
<evidence type="ECO:0000313" key="4">
    <source>
        <dbReference type="Proteomes" id="UP001597533"/>
    </source>
</evidence>
<accession>A0ABW5WQI5</accession>
<gene>
    <name evidence="3" type="ORF">ACFS5M_12630</name>
</gene>
<dbReference type="RefSeq" id="WP_183490479.1">
    <property type="nucleotide sequence ID" value="NZ_JBHUOV010000013.1"/>
</dbReference>
<reference evidence="4" key="1">
    <citation type="journal article" date="2019" name="Int. J. Syst. Evol. Microbiol.">
        <title>The Global Catalogue of Microorganisms (GCM) 10K type strain sequencing project: providing services to taxonomists for standard genome sequencing and annotation.</title>
        <authorList>
            <consortium name="The Broad Institute Genomics Platform"/>
            <consortium name="The Broad Institute Genome Sequencing Center for Infectious Disease"/>
            <person name="Wu L."/>
            <person name="Ma J."/>
        </authorList>
    </citation>
    <scope>NUCLEOTIDE SEQUENCE [LARGE SCALE GENOMIC DNA]</scope>
    <source>
        <strain evidence="4">KCTC 32141</strain>
    </source>
</reference>
<feature type="domain" description="DUF6705" evidence="2">
    <location>
        <begin position="1"/>
        <end position="202"/>
    </location>
</feature>
<evidence type="ECO:0000313" key="3">
    <source>
        <dbReference type="EMBL" id="MFD2824520.1"/>
    </source>
</evidence>
<dbReference type="EMBL" id="JBHUOV010000013">
    <property type="protein sequence ID" value="MFD2824520.1"/>
    <property type="molecule type" value="Genomic_DNA"/>
</dbReference>
<evidence type="ECO:0000256" key="1">
    <source>
        <dbReference type="SAM" id="SignalP"/>
    </source>
</evidence>
<dbReference type="Pfam" id="PF20448">
    <property type="entry name" value="DUF6705"/>
    <property type="match status" value="1"/>
</dbReference>
<feature type="chain" id="PRO_5046244415" evidence="1">
    <location>
        <begin position="20"/>
        <end position="204"/>
    </location>
</feature>
<organism evidence="3 4">
    <name type="scientific">Lacinutrix iliipiscaria</name>
    <dbReference type="NCBI Taxonomy" id="1230532"/>
    <lineage>
        <taxon>Bacteria</taxon>
        <taxon>Pseudomonadati</taxon>
        <taxon>Bacteroidota</taxon>
        <taxon>Flavobacteriia</taxon>
        <taxon>Flavobacteriales</taxon>
        <taxon>Flavobacteriaceae</taxon>
        <taxon>Lacinutrix</taxon>
    </lineage>
</organism>